<comment type="caution">
    <text evidence="1">The sequence shown here is derived from an EMBL/GenBank/DDBJ whole genome shotgun (WGS) entry which is preliminary data.</text>
</comment>
<sequence>MLWRASHARRMRERAGWSRSVCEGWRATNGRAPSPALAAATTTTEVRRPCDGELLRLDKALAVVKEAGAAGRPLISVLQKESTGITQGPGTGYIQNVHCPTCRTATVWAGPCLDATCSGTPSSWASISASSRPFCACICHAPHHAAGRRPAPSARRPALQSWLQSLPFWGHAGAAMFQVDTPG</sequence>
<organism evidence="1 2">
    <name type="scientific">Karstenula rhodostoma CBS 690.94</name>
    <dbReference type="NCBI Taxonomy" id="1392251"/>
    <lineage>
        <taxon>Eukaryota</taxon>
        <taxon>Fungi</taxon>
        <taxon>Dikarya</taxon>
        <taxon>Ascomycota</taxon>
        <taxon>Pezizomycotina</taxon>
        <taxon>Dothideomycetes</taxon>
        <taxon>Pleosporomycetidae</taxon>
        <taxon>Pleosporales</taxon>
        <taxon>Massarineae</taxon>
        <taxon>Didymosphaeriaceae</taxon>
        <taxon>Karstenula</taxon>
    </lineage>
</organism>
<dbReference type="Proteomes" id="UP000799764">
    <property type="component" value="Unassembled WGS sequence"/>
</dbReference>
<gene>
    <name evidence="1" type="ORF">P171DRAFT_503433</name>
</gene>
<proteinExistence type="predicted"/>
<protein>
    <submittedName>
        <fullName evidence="1">Uncharacterized protein</fullName>
    </submittedName>
</protein>
<keyword evidence="2" id="KW-1185">Reference proteome</keyword>
<evidence type="ECO:0000313" key="1">
    <source>
        <dbReference type="EMBL" id="KAF2450759.1"/>
    </source>
</evidence>
<evidence type="ECO:0000313" key="2">
    <source>
        <dbReference type="Proteomes" id="UP000799764"/>
    </source>
</evidence>
<dbReference type="AlphaFoldDB" id="A0A9P4PSX2"/>
<name>A0A9P4PSX2_9PLEO</name>
<dbReference type="OrthoDB" id="10618558at2759"/>
<reference evidence="1" key="1">
    <citation type="journal article" date="2020" name="Stud. Mycol.">
        <title>101 Dothideomycetes genomes: a test case for predicting lifestyles and emergence of pathogens.</title>
        <authorList>
            <person name="Haridas S."/>
            <person name="Albert R."/>
            <person name="Binder M."/>
            <person name="Bloem J."/>
            <person name="Labutti K."/>
            <person name="Salamov A."/>
            <person name="Andreopoulos B."/>
            <person name="Baker S."/>
            <person name="Barry K."/>
            <person name="Bills G."/>
            <person name="Bluhm B."/>
            <person name="Cannon C."/>
            <person name="Castanera R."/>
            <person name="Culley D."/>
            <person name="Daum C."/>
            <person name="Ezra D."/>
            <person name="Gonzalez J."/>
            <person name="Henrissat B."/>
            <person name="Kuo A."/>
            <person name="Liang C."/>
            <person name="Lipzen A."/>
            <person name="Lutzoni F."/>
            <person name="Magnuson J."/>
            <person name="Mondo S."/>
            <person name="Nolan M."/>
            <person name="Ohm R."/>
            <person name="Pangilinan J."/>
            <person name="Park H.-J."/>
            <person name="Ramirez L."/>
            <person name="Alfaro M."/>
            <person name="Sun H."/>
            <person name="Tritt A."/>
            <person name="Yoshinaga Y."/>
            <person name="Zwiers L.-H."/>
            <person name="Turgeon B."/>
            <person name="Goodwin S."/>
            <person name="Spatafora J."/>
            <person name="Crous P."/>
            <person name="Grigoriev I."/>
        </authorList>
    </citation>
    <scope>NUCLEOTIDE SEQUENCE</scope>
    <source>
        <strain evidence="1">CBS 690.94</strain>
    </source>
</reference>
<accession>A0A9P4PSX2</accession>
<dbReference type="EMBL" id="MU001493">
    <property type="protein sequence ID" value="KAF2450759.1"/>
    <property type="molecule type" value="Genomic_DNA"/>
</dbReference>